<accession>A0ABR4R6X3</accession>
<dbReference type="InterPro" id="IPR027417">
    <property type="entry name" value="P-loop_NTPase"/>
</dbReference>
<evidence type="ECO:0000256" key="11">
    <source>
        <dbReference type="SAM" id="MobiDB-lite"/>
    </source>
</evidence>
<dbReference type="NCBIfam" id="NF003810">
    <property type="entry name" value="PRK05399.1"/>
    <property type="match status" value="1"/>
</dbReference>
<dbReference type="InterPro" id="IPR016151">
    <property type="entry name" value="DNA_mismatch_repair_MutS_N"/>
</dbReference>
<dbReference type="Gene3D" id="3.40.50.300">
    <property type="entry name" value="P-loop containing nucleotide triphosphate hydrolases"/>
    <property type="match status" value="1"/>
</dbReference>
<dbReference type="SUPFAM" id="SSF52540">
    <property type="entry name" value="P-loop containing nucleoside triphosphate hydrolases"/>
    <property type="match status" value="1"/>
</dbReference>
<dbReference type="PANTHER" id="PTHR11361">
    <property type="entry name" value="DNA MISMATCH REPAIR PROTEIN MUTS FAMILY MEMBER"/>
    <property type="match status" value="1"/>
</dbReference>
<gene>
    <name evidence="9 13" type="primary">mutS</name>
    <name evidence="13" type="ORF">L544_3018</name>
</gene>
<dbReference type="Gene3D" id="6.10.140.430">
    <property type="match status" value="1"/>
</dbReference>
<comment type="function">
    <text evidence="8 9">This protein is involved in the repair of mismatches in DNA. It is possible that it carries out the mismatch recognition step. This protein has a weak ATPase activity.</text>
</comment>
<dbReference type="InterPro" id="IPR007695">
    <property type="entry name" value="DNA_mismatch_repair_MutS-lik_N"/>
</dbReference>
<evidence type="ECO:0000256" key="3">
    <source>
        <dbReference type="ARBA" id="ARBA00022741"/>
    </source>
</evidence>
<dbReference type="InterPro" id="IPR007860">
    <property type="entry name" value="DNA_mmatch_repair_MutS_con_dom"/>
</dbReference>
<evidence type="ECO:0000256" key="4">
    <source>
        <dbReference type="ARBA" id="ARBA00022763"/>
    </source>
</evidence>
<feature type="domain" description="DNA mismatch repair proteins mutS family" evidence="12">
    <location>
        <begin position="759"/>
        <end position="775"/>
    </location>
</feature>
<dbReference type="SMART" id="SM00533">
    <property type="entry name" value="MUTSd"/>
    <property type="match status" value="1"/>
</dbReference>
<evidence type="ECO:0000256" key="2">
    <source>
        <dbReference type="ARBA" id="ARBA00021982"/>
    </source>
</evidence>
<dbReference type="InterPro" id="IPR007696">
    <property type="entry name" value="DNA_mismatch_repair_MutS_core"/>
</dbReference>
<sequence length="934" mass="101907">MREGRYNRGSGARTASATSQVIPAFPLMTSLRAGVRLPRARIHPPGAARRLRSRLSNKRMSQATESQHTPMMQQYLRLKAEAGPLLLFYRMGDFYEMFYEDAEKAARLLNVTLTKRGTSNGAPIPMAGVPVHAMEQYLARLVALGESVAICEQIGDPAAAKGPVERRIVRIVTPGTLTDDALLPAKADRALAAVCLSGKRDPRAGIAWLNLASGEFHVTECAPAQLDSELHRIGPAELIYADSAELDIGYDGARARVPDWHFEADGARAHLLAHFQTDSLAGFDIEDMPVAVCAAGALLRYAARTQSQALAHVQTISAERAGRYVLMDPVTRRNLELTQTLSGEDAPTLFSLLDDCRTPMGSRLLRRWLHHPLRENAPVAARQQAIATLLTARLDMEQTFGAAGLLETLRSALGAFPDIERIAARLALRSVRPRELASLRDALGTLPQLHTLVAPLAASPRLAELAASLRLDPGIAELLVRAIAQEPALAVRDGGVIATGFDAELDELRVLAADSGEFLLQLETRERERTGIPNLRVEFNRVHGFYIEVTKGQTDKVPDDYRRRQTLKNAERYITPELKSWEDKVLSAQDRALAREKWLFEQVLDALAGYVRPLADAAAALAELDALGSLAEHARRHDWVAPDLLETAEIDIEAGRHPVVERAIERFTPNHCRLDATRRMLLITGPNMGGKSTYMRQIALIALLARTGSFVPARRARVGKIDRIFTRIGAADDLAGGRSTFMMEMTEAAAILAASTANSLVLMDEIGRGTSTYDGLALAWAIAQRLVTHNRALTLFATHYFELTRLPSEQPTAANVHLAAAESAGGIVFLHEVREGPASRSYGIQVAQRAGIPAAVIRHATRELERLEAQGAPTPQLGLFSAALDADAHHQAQADRDEDNAALAALRDALAEIDPDSLTPREALDALYRLKALQ</sequence>
<dbReference type="InterPro" id="IPR036678">
    <property type="entry name" value="MutS_con_dom_sf"/>
</dbReference>
<dbReference type="SUPFAM" id="SSF48334">
    <property type="entry name" value="DNA repair protein MutS, domain III"/>
    <property type="match status" value="1"/>
</dbReference>
<keyword evidence="6 9" id="KW-0238">DNA-binding</keyword>
<keyword evidence="5 9" id="KW-0067">ATP-binding</keyword>
<dbReference type="CDD" id="cd03284">
    <property type="entry name" value="ABC_MutS1"/>
    <property type="match status" value="1"/>
</dbReference>
<feature type="compositionally biased region" description="Polar residues" evidence="11">
    <location>
        <begin position="58"/>
        <end position="68"/>
    </location>
</feature>
<proteinExistence type="inferred from homology"/>
<keyword evidence="3 9" id="KW-0547">Nucleotide-binding</keyword>
<keyword evidence="7 9" id="KW-0234">DNA repair</keyword>
<name>A0ABR4R6X3_9BORD</name>
<feature type="binding site" evidence="9">
    <location>
        <begin position="685"/>
        <end position="692"/>
    </location>
    <ligand>
        <name>ATP</name>
        <dbReference type="ChEBI" id="CHEBI:30616"/>
    </ligand>
</feature>
<dbReference type="InterPro" id="IPR000432">
    <property type="entry name" value="DNA_mismatch_repair_MutS_C"/>
</dbReference>
<dbReference type="NCBIfam" id="TIGR01070">
    <property type="entry name" value="mutS1"/>
    <property type="match status" value="1"/>
</dbReference>
<comment type="similarity">
    <text evidence="1 9 10">Belongs to the DNA mismatch repair MutS family.</text>
</comment>
<dbReference type="Pfam" id="PF05192">
    <property type="entry name" value="MutS_III"/>
    <property type="match status" value="1"/>
</dbReference>
<dbReference type="SUPFAM" id="SSF53150">
    <property type="entry name" value="DNA repair protein MutS, domain II"/>
    <property type="match status" value="1"/>
</dbReference>
<evidence type="ECO:0000313" key="14">
    <source>
        <dbReference type="Proteomes" id="UP000025748"/>
    </source>
</evidence>
<evidence type="ECO:0000256" key="1">
    <source>
        <dbReference type="ARBA" id="ARBA00006271"/>
    </source>
</evidence>
<evidence type="ECO:0000256" key="7">
    <source>
        <dbReference type="ARBA" id="ARBA00023204"/>
    </source>
</evidence>
<dbReference type="SMART" id="SM00534">
    <property type="entry name" value="MUTSac"/>
    <property type="match status" value="1"/>
</dbReference>
<feature type="region of interest" description="Disordered" evidence="11">
    <location>
        <begin position="42"/>
        <end position="68"/>
    </location>
</feature>
<dbReference type="InterPro" id="IPR036187">
    <property type="entry name" value="DNA_mismatch_repair_MutS_sf"/>
</dbReference>
<dbReference type="PANTHER" id="PTHR11361:SF34">
    <property type="entry name" value="DNA MISMATCH REPAIR PROTEIN MSH1, MITOCHONDRIAL"/>
    <property type="match status" value="1"/>
</dbReference>
<evidence type="ECO:0000256" key="9">
    <source>
        <dbReference type="HAMAP-Rule" id="MF_00096"/>
    </source>
</evidence>
<keyword evidence="14" id="KW-1185">Reference proteome</keyword>
<keyword evidence="4 9" id="KW-0227">DNA damage</keyword>
<dbReference type="Proteomes" id="UP000025748">
    <property type="component" value="Unassembled WGS sequence"/>
</dbReference>
<dbReference type="InterPro" id="IPR005748">
    <property type="entry name" value="DNA_mismatch_repair_MutS"/>
</dbReference>
<evidence type="ECO:0000256" key="5">
    <source>
        <dbReference type="ARBA" id="ARBA00022840"/>
    </source>
</evidence>
<organism evidence="13 14">
    <name type="scientific">Bordetella hinzii OH87 BAL007II</name>
    <dbReference type="NCBI Taxonomy" id="1331262"/>
    <lineage>
        <taxon>Bacteria</taxon>
        <taxon>Pseudomonadati</taxon>
        <taxon>Pseudomonadota</taxon>
        <taxon>Betaproteobacteria</taxon>
        <taxon>Burkholderiales</taxon>
        <taxon>Alcaligenaceae</taxon>
        <taxon>Bordetella</taxon>
    </lineage>
</organism>
<dbReference type="HAMAP" id="MF_00096">
    <property type="entry name" value="MutS"/>
    <property type="match status" value="1"/>
</dbReference>
<evidence type="ECO:0000256" key="10">
    <source>
        <dbReference type="RuleBase" id="RU003756"/>
    </source>
</evidence>
<dbReference type="Pfam" id="PF00488">
    <property type="entry name" value="MutS_V"/>
    <property type="match status" value="1"/>
</dbReference>
<dbReference type="Gene3D" id="1.10.1420.10">
    <property type="match status" value="2"/>
</dbReference>
<dbReference type="SUPFAM" id="SSF55271">
    <property type="entry name" value="DNA repair protein MutS, domain I"/>
    <property type="match status" value="1"/>
</dbReference>
<dbReference type="Gene3D" id="3.30.420.110">
    <property type="entry name" value="MutS, connector domain"/>
    <property type="match status" value="1"/>
</dbReference>
<dbReference type="InterPro" id="IPR007861">
    <property type="entry name" value="DNA_mismatch_repair_MutS_clamp"/>
</dbReference>
<dbReference type="InterPro" id="IPR045076">
    <property type="entry name" value="MutS"/>
</dbReference>
<evidence type="ECO:0000256" key="6">
    <source>
        <dbReference type="ARBA" id="ARBA00023125"/>
    </source>
</evidence>
<protein>
    <recommendedName>
        <fullName evidence="2 9">DNA mismatch repair protein MutS</fullName>
    </recommendedName>
</protein>
<dbReference type="Pfam" id="PF05190">
    <property type="entry name" value="MutS_IV"/>
    <property type="match status" value="1"/>
</dbReference>
<dbReference type="Pfam" id="PF01624">
    <property type="entry name" value="MutS_I"/>
    <property type="match status" value="1"/>
</dbReference>
<dbReference type="Pfam" id="PF05188">
    <property type="entry name" value="MutS_II"/>
    <property type="match status" value="1"/>
</dbReference>
<reference evidence="13 14" key="1">
    <citation type="submission" date="2014-03" db="EMBL/GenBank/DDBJ databases">
        <title>Genome sequence of Bordetella hinzii.</title>
        <authorList>
            <person name="Register K."/>
            <person name="Harvill E."/>
            <person name="Goodfield L.L."/>
            <person name="Ivanov Y.V."/>
            <person name="Meyer J.A."/>
            <person name="Muse S.J."/>
            <person name="Jacobs N."/>
            <person name="Bendor L."/>
            <person name="Smallridge W.E."/>
            <person name="Brinkac L.M."/>
            <person name="Sanka R."/>
            <person name="Kim M."/>
            <person name="Losada L."/>
        </authorList>
    </citation>
    <scope>NUCLEOTIDE SEQUENCE [LARGE SCALE GENOMIC DNA]</scope>
    <source>
        <strain evidence="13 14">OH87 BAL007II</strain>
    </source>
</reference>
<evidence type="ECO:0000313" key="13">
    <source>
        <dbReference type="EMBL" id="KCB26576.1"/>
    </source>
</evidence>
<comment type="caution">
    <text evidence="13">The sequence shown here is derived from an EMBL/GenBank/DDBJ whole genome shotgun (WGS) entry which is preliminary data.</text>
</comment>
<dbReference type="InterPro" id="IPR017261">
    <property type="entry name" value="DNA_mismatch_repair_MutS/MSH"/>
</dbReference>
<evidence type="ECO:0000256" key="8">
    <source>
        <dbReference type="ARBA" id="ARBA00024647"/>
    </source>
</evidence>
<evidence type="ECO:0000259" key="12">
    <source>
        <dbReference type="PROSITE" id="PS00486"/>
    </source>
</evidence>
<dbReference type="EMBL" id="JHEM01000001">
    <property type="protein sequence ID" value="KCB26576.1"/>
    <property type="molecule type" value="Genomic_DNA"/>
</dbReference>
<dbReference type="PROSITE" id="PS00486">
    <property type="entry name" value="DNA_MISMATCH_REPAIR_2"/>
    <property type="match status" value="1"/>
</dbReference>
<dbReference type="PIRSF" id="PIRSF037677">
    <property type="entry name" value="DNA_mis_repair_Msh6"/>
    <property type="match status" value="1"/>
</dbReference>
<dbReference type="Gene3D" id="3.40.1170.10">
    <property type="entry name" value="DNA repair protein MutS, domain I"/>
    <property type="match status" value="1"/>
</dbReference>